<dbReference type="EMBL" id="OP433492">
    <property type="protein sequence ID" value="UXN78514.1"/>
    <property type="molecule type" value="Genomic_DNA"/>
</dbReference>
<reference evidence="1" key="1">
    <citation type="submission" date="2022-09" db="EMBL/GenBank/DDBJ databases">
        <authorList>
            <person name="Xie Z."/>
            <person name="Yang M."/>
        </authorList>
    </citation>
    <scope>NUCLEOTIDE SEQUENCE</scope>
</reference>
<accession>A0A977XBH0</accession>
<protein>
    <submittedName>
        <fullName evidence="1">Uncharacterized protein</fullName>
    </submittedName>
</protein>
<name>A0A977XBH0_9CAUD</name>
<dbReference type="Proteomes" id="UP001064695">
    <property type="component" value="Segment"/>
</dbReference>
<proteinExistence type="predicted"/>
<keyword evidence="2" id="KW-1185">Reference proteome</keyword>
<evidence type="ECO:0000313" key="1">
    <source>
        <dbReference type="EMBL" id="UXN78514.1"/>
    </source>
</evidence>
<sequence length="97" mass="11449">MNFRDINSGEEFLEFLHTKLIDKGRITINGGLADYAVLIYDTVFNVYILNDYEFCNPYLCGYRMYETLTEALSAHSTSHQDYQYYSTMLDITWEETK</sequence>
<gene>
    <name evidence="1" type="ORF">SYYB1_25</name>
</gene>
<evidence type="ECO:0000313" key="2">
    <source>
        <dbReference type="Proteomes" id="UP001064695"/>
    </source>
</evidence>
<organism evidence="1 2">
    <name type="scientific">Bacillus phage vB_BaeroP_SYYB1</name>
    <dbReference type="NCBI Taxonomy" id="2980552"/>
    <lineage>
        <taxon>Viruses</taxon>
        <taxon>Duplodnaviria</taxon>
        <taxon>Heunggongvirae</taxon>
        <taxon>Uroviricota</taxon>
        <taxon>Caudoviricetes</taxon>
        <taxon>Salasmaviridae</taxon>
        <taxon>Tatarstanvirinae</taxon>
        <taxon>Gaunavirus</taxon>
        <taxon>Gaunavirus syybuna</taxon>
    </lineage>
</organism>